<dbReference type="CDD" id="cd03443">
    <property type="entry name" value="PaaI_thioesterase"/>
    <property type="match status" value="1"/>
</dbReference>
<name>A0ABV7H6M2_9BURK</name>
<evidence type="ECO:0000313" key="5">
    <source>
        <dbReference type="Proteomes" id="UP001595556"/>
    </source>
</evidence>
<dbReference type="Gene3D" id="3.10.129.10">
    <property type="entry name" value="Hotdog Thioesterase"/>
    <property type="match status" value="1"/>
</dbReference>
<dbReference type="EMBL" id="JBHRTI010000003">
    <property type="protein sequence ID" value="MFC3146982.1"/>
    <property type="molecule type" value="Genomic_DNA"/>
</dbReference>
<organism evidence="4 5">
    <name type="scientific">Piscinibacterium candidicorallinum</name>
    <dbReference type="NCBI Taxonomy" id="1793872"/>
    <lineage>
        <taxon>Bacteria</taxon>
        <taxon>Pseudomonadati</taxon>
        <taxon>Pseudomonadota</taxon>
        <taxon>Betaproteobacteria</taxon>
        <taxon>Burkholderiales</taxon>
        <taxon>Piscinibacterium</taxon>
    </lineage>
</organism>
<dbReference type="InterPro" id="IPR003736">
    <property type="entry name" value="PAAI_dom"/>
</dbReference>
<dbReference type="InterPro" id="IPR029069">
    <property type="entry name" value="HotDog_dom_sf"/>
</dbReference>
<keyword evidence="5" id="KW-1185">Reference proteome</keyword>
<gene>
    <name evidence="4" type="ORF">ACFOEN_04910</name>
</gene>
<dbReference type="InterPro" id="IPR006683">
    <property type="entry name" value="Thioestr_dom"/>
</dbReference>
<evidence type="ECO:0000256" key="2">
    <source>
        <dbReference type="ARBA" id="ARBA00022801"/>
    </source>
</evidence>
<proteinExistence type="inferred from homology"/>
<feature type="domain" description="Thioesterase" evidence="3">
    <location>
        <begin position="45"/>
        <end position="122"/>
    </location>
</feature>
<dbReference type="EC" id="3.1.2.-" evidence="4"/>
<evidence type="ECO:0000259" key="3">
    <source>
        <dbReference type="Pfam" id="PF03061"/>
    </source>
</evidence>
<dbReference type="SUPFAM" id="SSF54637">
    <property type="entry name" value="Thioesterase/thiol ester dehydrase-isomerase"/>
    <property type="match status" value="1"/>
</dbReference>
<comment type="similarity">
    <text evidence="1">Belongs to the thioesterase PaaI family.</text>
</comment>
<dbReference type="RefSeq" id="WP_377301640.1">
    <property type="nucleotide sequence ID" value="NZ_CP180191.1"/>
</dbReference>
<comment type="caution">
    <text evidence="4">The sequence shown here is derived from an EMBL/GenBank/DDBJ whole genome shotgun (WGS) entry which is preliminary data.</text>
</comment>
<dbReference type="InterPro" id="IPR039298">
    <property type="entry name" value="ACOT13"/>
</dbReference>
<dbReference type="Pfam" id="PF03061">
    <property type="entry name" value="4HBT"/>
    <property type="match status" value="1"/>
</dbReference>
<dbReference type="Proteomes" id="UP001595556">
    <property type="component" value="Unassembled WGS sequence"/>
</dbReference>
<accession>A0ABV7H6M2</accession>
<dbReference type="PANTHER" id="PTHR21660:SF1">
    <property type="entry name" value="ACYL-COENZYME A THIOESTERASE 13"/>
    <property type="match status" value="1"/>
</dbReference>
<dbReference type="GO" id="GO:0016787">
    <property type="term" value="F:hydrolase activity"/>
    <property type="evidence" value="ECO:0007669"/>
    <property type="project" value="UniProtKB-KW"/>
</dbReference>
<dbReference type="PANTHER" id="PTHR21660">
    <property type="entry name" value="THIOESTERASE SUPERFAMILY MEMBER-RELATED"/>
    <property type="match status" value="1"/>
</dbReference>
<reference evidence="5" key="1">
    <citation type="journal article" date="2019" name="Int. J. Syst. Evol. Microbiol.">
        <title>The Global Catalogue of Microorganisms (GCM) 10K type strain sequencing project: providing services to taxonomists for standard genome sequencing and annotation.</title>
        <authorList>
            <consortium name="The Broad Institute Genomics Platform"/>
            <consortium name="The Broad Institute Genome Sequencing Center for Infectious Disease"/>
            <person name="Wu L."/>
            <person name="Ma J."/>
        </authorList>
    </citation>
    <scope>NUCLEOTIDE SEQUENCE [LARGE SCALE GENOMIC DNA]</scope>
    <source>
        <strain evidence="5">KCTC 52168</strain>
    </source>
</reference>
<sequence>MSKSLAARGIEIPFHDDLGLDYGPVEGGRAECYLDVDRRHTNSWGVVHGGVVMTMLDVAMAMAGRSVQASQQGGNVTVEMKTTFVRGAKGPRLTARGTCFHTSTSMAFCEGELIDSEGQVCAKASGTFKFLKSWEAAAKLGMAPTTILKGD</sequence>
<evidence type="ECO:0000256" key="1">
    <source>
        <dbReference type="ARBA" id="ARBA00008324"/>
    </source>
</evidence>
<dbReference type="NCBIfam" id="TIGR00369">
    <property type="entry name" value="unchar_dom_1"/>
    <property type="match status" value="1"/>
</dbReference>
<evidence type="ECO:0000313" key="4">
    <source>
        <dbReference type="EMBL" id="MFC3146982.1"/>
    </source>
</evidence>
<keyword evidence="2 4" id="KW-0378">Hydrolase</keyword>
<protein>
    <submittedName>
        <fullName evidence="4">PaaI family thioesterase</fullName>
        <ecNumber evidence="4">3.1.2.-</ecNumber>
    </submittedName>
</protein>